<dbReference type="Proteomes" id="UP000188605">
    <property type="component" value="Unassembled WGS sequence"/>
</dbReference>
<evidence type="ECO:0000313" key="1">
    <source>
        <dbReference type="EMBL" id="ONI42078.1"/>
    </source>
</evidence>
<name>A0ACC8XF37_9FIRM</name>
<dbReference type="EMBL" id="LJDB01000022">
    <property type="protein sequence ID" value="ONI42078.1"/>
    <property type="molecule type" value="Genomic_DNA"/>
</dbReference>
<reference evidence="1" key="1">
    <citation type="submission" date="2016-08" db="EMBL/GenBank/DDBJ databases">
        <authorList>
            <person name="Ngugi D.K."/>
            <person name="Miyake S."/>
            <person name="Stingl U."/>
        </authorList>
    </citation>
    <scope>NUCLEOTIDE SEQUENCE</scope>
    <source>
        <strain evidence="1">SCG-B11WGA-EpuloA1</strain>
    </source>
</reference>
<comment type="caution">
    <text evidence="1">The sequence shown here is derived from an EMBL/GenBank/DDBJ whole genome shotgun (WGS) entry which is preliminary data.</text>
</comment>
<proteinExistence type="predicted"/>
<keyword evidence="2" id="KW-1185">Reference proteome</keyword>
<evidence type="ECO:0000313" key="2">
    <source>
        <dbReference type="Proteomes" id="UP000188605"/>
    </source>
</evidence>
<organism evidence="1 2">
    <name type="scientific">Candidatus Epulonipiscium fishelsonii</name>
    <dbReference type="NCBI Taxonomy" id="77094"/>
    <lineage>
        <taxon>Bacteria</taxon>
        <taxon>Bacillati</taxon>
        <taxon>Bacillota</taxon>
        <taxon>Clostridia</taxon>
        <taxon>Lachnospirales</taxon>
        <taxon>Lachnospiraceae</taxon>
        <taxon>Candidatus Epulonipiscium</taxon>
    </lineage>
</organism>
<accession>A0ACC8XF37</accession>
<protein>
    <submittedName>
        <fullName evidence="1">Uncharacterized protein</fullName>
    </submittedName>
</protein>
<sequence length="582" mass="65047">MLSAQLQLALQYQGQNLLSSFINTTGISNPDIWEVVVYYIGNLDNIEENFKVVIEVINKNYCVMTISKYEIRRLSEQPNILYIELPEVMKYILDKAVSDICGAKLGDPQRSFGVTGKGTLVAFIDSGIDYTHPDFINADGTTRINYIWDQTLSGNPPDGFKRGIEYTKDQINEALKQVEKGKNLEIVPSIDTLGHGTAVAGIACGNGRLNKKYKGVAPESELIIVKIGKNGMQNSTYEPRNVEVMLALKYITNKAKELNKPVSILIGLGINEGSHDGTSTLEIYIDEVSREWQTNVVVGTGNQANKDSHTSGVIETDETQEVEIFIEKNQPYYFLTLWKSFIDDFAIVVDSPVGQKTEILTRKVNNRSFILGDTLVMINFSTGAPEERGEQILIFFDAMDENINSGIWKLEIIGIEVIEGRYDIWSEALDGAQRTARFLNPTNEMTLTMPSTGKNITSVGASNNFQIASFSGQGYTRDGRIKPDITSPGVNIMTPSIDKLRYSNVSGTSAAAAFIVGAYSLLMEYLIVQNRDRFLYGERLKLYLLRNTRSYIQNGPYPNRQWGYGELCIKDTLQELSEIYDN</sequence>
<gene>
    <name evidence="1" type="ORF">AN396_00475</name>
</gene>